<evidence type="ECO:0000313" key="1">
    <source>
        <dbReference type="EMBL" id="KAH7914627.1"/>
    </source>
</evidence>
<dbReference type="EMBL" id="MU267611">
    <property type="protein sequence ID" value="KAH7914627.1"/>
    <property type="molecule type" value="Genomic_DNA"/>
</dbReference>
<reference evidence="1" key="1">
    <citation type="journal article" date="2021" name="New Phytol.">
        <title>Evolutionary innovations through gain and loss of genes in the ectomycorrhizal Boletales.</title>
        <authorList>
            <person name="Wu G."/>
            <person name="Miyauchi S."/>
            <person name="Morin E."/>
            <person name="Kuo A."/>
            <person name="Drula E."/>
            <person name="Varga T."/>
            <person name="Kohler A."/>
            <person name="Feng B."/>
            <person name="Cao Y."/>
            <person name="Lipzen A."/>
            <person name="Daum C."/>
            <person name="Hundley H."/>
            <person name="Pangilinan J."/>
            <person name="Johnson J."/>
            <person name="Barry K."/>
            <person name="LaButti K."/>
            <person name="Ng V."/>
            <person name="Ahrendt S."/>
            <person name="Min B."/>
            <person name="Choi I.G."/>
            <person name="Park H."/>
            <person name="Plett J.M."/>
            <person name="Magnuson J."/>
            <person name="Spatafora J.W."/>
            <person name="Nagy L.G."/>
            <person name="Henrissat B."/>
            <person name="Grigoriev I.V."/>
            <person name="Yang Z.L."/>
            <person name="Xu J."/>
            <person name="Martin F.M."/>
        </authorList>
    </citation>
    <scope>NUCLEOTIDE SEQUENCE</scope>
    <source>
        <strain evidence="1">ATCC 28755</strain>
    </source>
</reference>
<sequence>MAAPDARTRRKISLKPARVFTGSIQNRLLPHILLSNVLFVVGLYSAKELLLSFDVGVFWVVMRILACGGLCMLIWEGLTGKLMKENIEWSALGVSSLLLFVQQATLYTALYRLSSTRVILFTHFSTVWVHSALRPASVWTSVALALALVISFISDTALSHQDMFAVLPGYGALALHAVSAYALEHMRGALSTTLSPRTTTAASTLGAALLGLPLYVFRKALLNLPPSPIPPLSSLAVLPLLTYNMIFLIPDSTELQYNPVRSSQTFSVSYPFAFLAAAVVGFLGFTQDPHWTDLLIAILLYYALFPRDEQHFTGTPRTPASRLIRFYIKSILSDGESRKIFYFLVLNMCYMLVQMLYGVWTNSLGLISDAIHMAFDCMAIGVGLIASIMSKWPPDERFTYGYGRIETLSGFANGIFLILISVFIVFEAIQRILDPPEMTTSQLLLISSLGLGVNLFGMFAMGGHHHHHHGHGHSHGHDDHSHGHDDHSHSHADHSHNHADHSHHHHHHDHSQGHNDHSHSHHDHAHSHSHNGHPHSHETHFHPHIHSHPTDDHLHSHNGHSHTHSHVAHSHASDDAKSHSYAEGGDHAVFQSQSHPDLHIHQHQDSSHSPTDHDHHSHSHSTSHSRTHSTSTQGSQKFEEGTASLTSTIRGRKPHSRGPSLHIPNDTPPPLQVPFPSQNLSGFDSPVSPNHYFKHDHDEKHHSSGYVPHSHVHSHGHGHSHEGHSHNMRGVFLHVMADTLGSVGVIVSTLLIQYYGWTGFDPIASLFIAILIVASVVPLVIDTGKVLCLDMGDQDSNVQRALNEIANIDGVVAYSSPKFWPKDSSSVIGSIHIQMAPLPSTTSKIPPEKRITVDRILEQINAAVRSRIPDLEEFTIQLEESKATA</sequence>
<organism evidence="1 2">
    <name type="scientific">Hygrophoropsis aurantiaca</name>
    <dbReference type="NCBI Taxonomy" id="72124"/>
    <lineage>
        <taxon>Eukaryota</taxon>
        <taxon>Fungi</taxon>
        <taxon>Dikarya</taxon>
        <taxon>Basidiomycota</taxon>
        <taxon>Agaricomycotina</taxon>
        <taxon>Agaricomycetes</taxon>
        <taxon>Agaricomycetidae</taxon>
        <taxon>Boletales</taxon>
        <taxon>Coniophorineae</taxon>
        <taxon>Hygrophoropsidaceae</taxon>
        <taxon>Hygrophoropsis</taxon>
    </lineage>
</organism>
<evidence type="ECO:0000313" key="2">
    <source>
        <dbReference type="Proteomes" id="UP000790377"/>
    </source>
</evidence>
<comment type="caution">
    <text evidence="1">The sequence shown here is derived from an EMBL/GenBank/DDBJ whole genome shotgun (WGS) entry which is preliminary data.</text>
</comment>
<dbReference type="Proteomes" id="UP000790377">
    <property type="component" value="Unassembled WGS sequence"/>
</dbReference>
<protein>
    <submittedName>
        <fullName evidence="1">Cation efflux protein</fullName>
    </submittedName>
</protein>
<accession>A0ACB8APZ1</accession>
<proteinExistence type="predicted"/>
<gene>
    <name evidence="1" type="ORF">BJ138DRAFT_349371</name>
</gene>
<keyword evidence="2" id="KW-1185">Reference proteome</keyword>
<name>A0ACB8APZ1_9AGAM</name>